<proteinExistence type="predicted"/>
<dbReference type="Pfam" id="PF01458">
    <property type="entry name" value="SUFBD_core"/>
    <property type="match status" value="1"/>
</dbReference>
<comment type="caution">
    <text evidence="2">The sequence shown here is derived from an EMBL/GenBank/DDBJ whole genome shotgun (WGS) entry which is preliminary data.</text>
</comment>
<dbReference type="SUPFAM" id="SSF101960">
    <property type="entry name" value="Stabilizer of iron transporter SufD"/>
    <property type="match status" value="1"/>
</dbReference>
<dbReference type="STRING" id="33036.HMPREF3200_00160"/>
<keyword evidence="3" id="KW-1185">Reference proteome</keyword>
<dbReference type="EMBL" id="LRPM01000005">
    <property type="protein sequence ID" value="KWZ79102.1"/>
    <property type="molecule type" value="Genomic_DNA"/>
</dbReference>
<accession>A0A133KHQ9</accession>
<dbReference type="InterPro" id="IPR037284">
    <property type="entry name" value="SUF_FeS_clus_asmbl_SufBD_sf"/>
</dbReference>
<evidence type="ECO:0000313" key="3">
    <source>
        <dbReference type="Proteomes" id="UP000070383"/>
    </source>
</evidence>
<name>A0A133KHQ9_9FIRM</name>
<dbReference type="InterPro" id="IPR055346">
    <property type="entry name" value="Fe-S_cluster_assembly_SufBD"/>
</dbReference>
<dbReference type="Proteomes" id="UP000070383">
    <property type="component" value="Unassembled WGS sequence"/>
</dbReference>
<dbReference type="OrthoDB" id="9803529at2"/>
<sequence>MARINEMRMPTWASLGLNYLRESKVKIEKIEDELNPSEKEAGLCEVEKAFEGHKLGISEKIEKENKDFRNSSLDFDVIGKRETEFINLELNKDKNILVSNIDINAQEESQSSFLVSIFDDRSDHIFLNSRIRAKLHANSYVKLVVVTNMSEKATNLNSIGTYLEEGAVLDITYIEVGAGKSLVNIDNILKGAKSKVIQKGVYFKQGKDFLDLLATNEHFGNETDSECMFNGALKDKAEKNFKGIVDLRRGCTKADGKIGDYSMMLSDEVINKSAPILLNEEREVAGKHAASVGRLNKGMLFYIMSRGFSKKQAEAMMLEANFAPAIDEIEDGTLRNRIREKVHQMNTRRKL</sequence>
<dbReference type="PANTHER" id="PTHR43575:SF1">
    <property type="entry name" value="PROTEIN ABCI7, CHLOROPLASTIC"/>
    <property type="match status" value="1"/>
</dbReference>
<dbReference type="InterPro" id="IPR000825">
    <property type="entry name" value="SUF_FeS_clus_asmbl_SufBD_core"/>
</dbReference>
<dbReference type="GO" id="GO:0016226">
    <property type="term" value="P:iron-sulfur cluster assembly"/>
    <property type="evidence" value="ECO:0007669"/>
    <property type="project" value="InterPro"/>
</dbReference>
<dbReference type="PANTHER" id="PTHR43575">
    <property type="entry name" value="PROTEIN ABCI7, CHLOROPLASTIC"/>
    <property type="match status" value="1"/>
</dbReference>
<dbReference type="PATRIC" id="fig|33036.3.peg.163"/>
<dbReference type="RefSeq" id="WP_060928871.1">
    <property type="nucleotide sequence ID" value="NZ_KQ955248.1"/>
</dbReference>
<reference evidence="3" key="1">
    <citation type="submission" date="2016-01" db="EMBL/GenBank/DDBJ databases">
        <authorList>
            <person name="Mitreva M."/>
            <person name="Pepin K.H."/>
            <person name="Mihindukulasuriya K.A."/>
            <person name="Fulton R."/>
            <person name="Fronick C."/>
            <person name="O'Laughlin M."/>
            <person name="Miner T."/>
            <person name="Herter B."/>
            <person name="Rosa B.A."/>
            <person name="Cordes M."/>
            <person name="Tomlinson C."/>
            <person name="Wollam A."/>
            <person name="Palsikar V.B."/>
            <person name="Mardis E.R."/>
            <person name="Wilson R.K."/>
        </authorList>
    </citation>
    <scope>NUCLEOTIDE SEQUENCE [LARGE SCALE GENOMIC DNA]</scope>
    <source>
        <strain evidence="3">MJR8151</strain>
    </source>
</reference>
<feature type="domain" description="SUF system FeS cluster assembly SufBD core" evidence="1">
    <location>
        <begin position="91"/>
        <end position="320"/>
    </location>
</feature>
<organism evidence="2 3">
    <name type="scientific">Anaerococcus tetradius</name>
    <dbReference type="NCBI Taxonomy" id="33036"/>
    <lineage>
        <taxon>Bacteria</taxon>
        <taxon>Bacillati</taxon>
        <taxon>Bacillota</taxon>
        <taxon>Tissierellia</taxon>
        <taxon>Tissierellales</taxon>
        <taxon>Peptoniphilaceae</taxon>
        <taxon>Anaerococcus</taxon>
    </lineage>
</organism>
<protein>
    <submittedName>
        <fullName evidence="2">SufB/sufD domain protein</fullName>
    </submittedName>
</protein>
<gene>
    <name evidence="2" type="ORF">HMPREF3200_00160</name>
</gene>
<evidence type="ECO:0000259" key="1">
    <source>
        <dbReference type="Pfam" id="PF01458"/>
    </source>
</evidence>
<dbReference type="AlphaFoldDB" id="A0A133KHQ9"/>
<evidence type="ECO:0000313" key="2">
    <source>
        <dbReference type="EMBL" id="KWZ79102.1"/>
    </source>
</evidence>